<dbReference type="RefSeq" id="XP_017350687.1">
    <property type="nucleotide sequence ID" value="XM_017495198.3"/>
</dbReference>
<evidence type="ECO:0000256" key="1">
    <source>
        <dbReference type="ARBA" id="ARBA00004430"/>
    </source>
</evidence>
<dbReference type="GO" id="GO:0060294">
    <property type="term" value="P:cilium movement involved in cell motility"/>
    <property type="evidence" value="ECO:0007669"/>
    <property type="project" value="InterPro"/>
</dbReference>
<protein>
    <submittedName>
        <fullName evidence="8">Radial spoke head protein 4 homolog A-like</fullName>
    </submittedName>
</protein>
<feature type="region of interest" description="Disordered" evidence="6">
    <location>
        <begin position="453"/>
        <end position="505"/>
    </location>
</feature>
<name>A0A2D0T720_ICTPU</name>
<sequence length="505" mass="57310">METSAEARADQRQQAVERFKSFLLKNRPETTFNLYDHLFHVLTKVMDERPENAVDVIEDLSHKVKRSTVLDKQNMLRDTPSTTSSELLAEKQSALFKQEDEGEPNEMEGPLPDVTEMAFFMEQIGVGLGWVEMQRILLALKQLVDVQPLHSCRFWGKILGIEGNYLVAETYYMGDEEEEEVEETHEDKGEAGKEDEVIKVPKSSYKPPTPVPKEPRHSGTNKFTYFVCREPGLPWVRLPDVTPAQIIVARQIRKLFTGRLDAPIVCYPPFPGNEANYLRAQIARISAETQVSPLGFYLLREEEAEDEENAARDSIEENPDFEGVNVQEMVESLSTWVHHIPHILNQGRCVWANLAEKTENLLEEDAEEEEKEEDPDEPEREVGPPLLTPLSADIEVNNTPAWSTGISSDLISQYAIAFVRSNVWPGAYAYACGNKKFENIYIGWGLQFLGEDFTPALPPPPESEYPNGPEITEELDPSVQEEEALKEAQEAKLENNDAEEEEEED</sequence>
<dbReference type="STRING" id="7998.ENSIPUP00000007873"/>
<dbReference type="GO" id="GO:0001534">
    <property type="term" value="C:radial spoke"/>
    <property type="evidence" value="ECO:0007669"/>
    <property type="project" value="InterPro"/>
</dbReference>
<feature type="compositionally biased region" description="Acidic residues" evidence="6">
    <location>
        <begin position="363"/>
        <end position="379"/>
    </location>
</feature>
<feature type="region of interest" description="Disordered" evidence="6">
    <location>
        <begin position="176"/>
        <end position="217"/>
    </location>
</feature>
<dbReference type="GeneID" id="108280330"/>
<evidence type="ECO:0000313" key="8">
    <source>
        <dbReference type="RefSeq" id="XP_017350687.1"/>
    </source>
</evidence>
<organism evidence="7 8">
    <name type="scientific">Ictalurus punctatus</name>
    <name type="common">Channel catfish</name>
    <name type="synonym">Silurus punctatus</name>
    <dbReference type="NCBI Taxonomy" id="7998"/>
    <lineage>
        <taxon>Eukaryota</taxon>
        <taxon>Metazoa</taxon>
        <taxon>Chordata</taxon>
        <taxon>Craniata</taxon>
        <taxon>Vertebrata</taxon>
        <taxon>Euteleostomi</taxon>
        <taxon>Actinopterygii</taxon>
        <taxon>Neopterygii</taxon>
        <taxon>Teleostei</taxon>
        <taxon>Ostariophysi</taxon>
        <taxon>Siluriformes</taxon>
        <taxon>Ictaluridae</taxon>
        <taxon>Ictalurus</taxon>
    </lineage>
</organism>
<dbReference type="InterPro" id="IPR006802">
    <property type="entry name" value="Radial_spoke"/>
</dbReference>
<dbReference type="PANTHER" id="PTHR13159">
    <property type="entry name" value="RADIAL SPOKEHEAD-RELATED"/>
    <property type="match status" value="1"/>
</dbReference>
<keyword evidence="2" id="KW-0963">Cytoplasm</keyword>
<evidence type="ECO:0000256" key="4">
    <source>
        <dbReference type="ARBA" id="ARBA00023212"/>
    </source>
</evidence>
<evidence type="ECO:0000256" key="3">
    <source>
        <dbReference type="ARBA" id="ARBA00023069"/>
    </source>
</evidence>
<feature type="compositionally biased region" description="Basic and acidic residues" evidence="6">
    <location>
        <begin position="483"/>
        <end position="495"/>
    </location>
</feature>
<accession>A0A2D0T720</accession>
<evidence type="ECO:0000256" key="2">
    <source>
        <dbReference type="ARBA" id="ARBA00022490"/>
    </source>
</evidence>
<dbReference type="Pfam" id="PF04712">
    <property type="entry name" value="Radial_spoke"/>
    <property type="match status" value="1"/>
</dbReference>
<dbReference type="KEGG" id="ipu:108280330"/>
<keyword evidence="4" id="KW-0206">Cytoskeleton</keyword>
<keyword evidence="3" id="KW-0969">Cilium</keyword>
<feature type="compositionally biased region" description="Basic and acidic residues" evidence="6">
    <location>
        <begin position="185"/>
        <end position="199"/>
    </location>
</feature>
<comment type="subcellular location">
    <subcellularLocation>
        <location evidence="1">Cytoplasm</location>
        <location evidence="1">Cytoskeleton</location>
        <location evidence="1">Cilium axoneme</location>
    </subcellularLocation>
</comment>
<dbReference type="OrthoDB" id="272202at2759"/>
<dbReference type="CDD" id="cd22963">
    <property type="entry name" value="DD_CrRSP4-like"/>
    <property type="match status" value="1"/>
</dbReference>
<feature type="compositionally biased region" description="Acidic residues" evidence="6">
    <location>
        <begin position="471"/>
        <end position="482"/>
    </location>
</feature>
<dbReference type="GO" id="GO:0035082">
    <property type="term" value="P:axoneme assembly"/>
    <property type="evidence" value="ECO:0007669"/>
    <property type="project" value="TreeGrafter"/>
</dbReference>
<proteinExistence type="predicted"/>
<keyword evidence="7" id="KW-1185">Reference proteome</keyword>
<evidence type="ECO:0000256" key="6">
    <source>
        <dbReference type="SAM" id="MobiDB-lite"/>
    </source>
</evidence>
<dbReference type="PANTHER" id="PTHR13159:SF0">
    <property type="entry name" value="RADIAL SPOKE HEAD 6 HOMOLOG A"/>
    <property type="match status" value="1"/>
</dbReference>
<gene>
    <name evidence="8" type="primary">LOC108280330</name>
</gene>
<feature type="region of interest" description="Disordered" evidence="6">
    <location>
        <begin position="363"/>
        <end position="386"/>
    </location>
</feature>
<dbReference type="Proteomes" id="UP000221080">
    <property type="component" value="Chromosome 20"/>
</dbReference>
<dbReference type="AlphaFoldDB" id="A0A2D0T720"/>
<evidence type="ECO:0000256" key="5">
    <source>
        <dbReference type="ARBA" id="ARBA00023273"/>
    </source>
</evidence>
<reference evidence="7" key="1">
    <citation type="journal article" date="2016" name="Nat. Commun.">
        <title>The channel catfish genome sequence provides insights into the evolution of scale formation in teleosts.</title>
        <authorList>
            <person name="Liu Z."/>
            <person name="Liu S."/>
            <person name="Yao J."/>
            <person name="Bao L."/>
            <person name="Zhang J."/>
            <person name="Li Y."/>
            <person name="Jiang C."/>
            <person name="Sun L."/>
            <person name="Wang R."/>
            <person name="Zhang Y."/>
            <person name="Zhou T."/>
            <person name="Zeng Q."/>
            <person name="Fu Q."/>
            <person name="Gao S."/>
            <person name="Li N."/>
            <person name="Koren S."/>
            <person name="Jiang Y."/>
            <person name="Zimin A."/>
            <person name="Xu P."/>
            <person name="Phillippy A.M."/>
            <person name="Geng X."/>
            <person name="Song L."/>
            <person name="Sun F."/>
            <person name="Li C."/>
            <person name="Wang X."/>
            <person name="Chen A."/>
            <person name="Jin Y."/>
            <person name="Yuan Z."/>
            <person name="Yang Y."/>
            <person name="Tan S."/>
            <person name="Peatman E."/>
            <person name="Lu J."/>
            <person name="Qin Z."/>
            <person name="Dunham R."/>
            <person name="Li Z."/>
            <person name="Sonstegard T."/>
            <person name="Feng J."/>
            <person name="Danzmann R.G."/>
            <person name="Schroeder S."/>
            <person name="Scheffler B."/>
            <person name="Duke M.V."/>
            <person name="Ballard L."/>
            <person name="Kucuktas H."/>
            <person name="Kaltenboeck L."/>
            <person name="Liu H."/>
            <person name="Armbruster J."/>
            <person name="Xie Y."/>
            <person name="Kirby M.L."/>
            <person name="Tian Y."/>
            <person name="Flanagan M.E."/>
            <person name="Mu W."/>
            <person name="Waldbieser G.C."/>
        </authorList>
    </citation>
    <scope>NUCLEOTIDE SEQUENCE [LARGE SCALE GENOMIC DNA]</scope>
    <source>
        <strain evidence="7">SDA103</strain>
    </source>
</reference>
<feature type="compositionally biased region" description="Acidic residues" evidence="6">
    <location>
        <begin position="496"/>
        <end position="505"/>
    </location>
</feature>
<evidence type="ECO:0000313" key="7">
    <source>
        <dbReference type="Proteomes" id="UP000221080"/>
    </source>
</evidence>
<keyword evidence="5" id="KW-0966">Cell projection</keyword>
<reference evidence="8" key="2">
    <citation type="submission" date="2025-08" db="UniProtKB">
        <authorList>
            <consortium name="RefSeq"/>
        </authorList>
    </citation>
    <scope>IDENTIFICATION</scope>
    <source>
        <tissue evidence="8">Blood</tissue>
    </source>
</reference>